<gene>
    <name evidence="2" type="ORF">BDW59DRAFT_151932</name>
</gene>
<sequence>MLPRVTSRLTSLFPAQSAHSSTPSMTLTSRVDSRSRATPRSPTSTKRKKQRSGQASARVMGFEAAGQQNYPRRTSSPVCLGSPTEPCRRLHSVCPRPNPPQPFGSGR</sequence>
<feature type="compositionally biased region" description="Polar residues" evidence="1">
    <location>
        <begin position="66"/>
        <end position="77"/>
    </location>
</feature>
<name>A0ABR4HTD3_9EURO</name>
<dbReference type="Proteomes" id="UP001610335">
    <property type="component" value="Unassembled WGS sequence"/>
</dbReference>
<reference evidence="2 3" key="1">
    <citation type="submission" date="2024-07" db="EMBL/GenBank/DDBJ databases">
        <title>Section-level genome sequencing and comparative genomics of Aspergillus sections Usti and Cavernicolus.</title>
        <authorList>
            <consortium name="Lawrence Berkeley National Laboratory"/>
            <person name="Nybo J.L."/>
            <person name="Vesth T.C."/>
            <person name="Theobald S."/>
            <person name="Frisvad J.C."/>
            <person name="Larsen T.O."/>
            <person name="Kjaerboelling I."/>
            <person name="Rothschild-Mancinelli K."/>
            <person name="Lyhne E.K."/>
            <person name="Kogle M.E."/>
            <person name="Barry K."/>
            <person name="Clum A."/>
            <person name="Na H."/>
            <person name="Ledsgaard L."/>
            <person name="Lin J."/>
            <person name="Lipzen A."/>
            <person name="Kuo A."/>
            <person name="Riley R."/>
            <person name="Mondo S."/>
            <person name="LaButti K."/>
            <person name="Haridas S."/>
            <person name="Pangalinan J."/>
            <person name="Salamov A.A."/>
            <person name="Simmons B.A."/>
            <person name="Magnuson J.K."/>
            <person name="Chen J."/>
            <person name="Drula E."/>
            <person name="Henrissat B."/>
            <person name="Wiebenga A."/>
            <person name="Lubbers R.J."/>
            <person name="Gomes A.C."/>
            <person name="Makela M.R."/>
            <person name="Stajich J."/>
            <person name="Grigoriev I.V."/>
            <person name="Mortensen U.H."/>
            <person name="De vries R.P."/>
            <person name="Baker S.E."/>
            <person name="Andersen M.R."/>
        </authorList>
    </citation>
    <scope>NUCLEOTIDE SEQUENCE [LARGE SCALE GENOMIC DNA]</scope>
    <source>
        <strain evidence="2 3">CBS 600.67</strain>
    </source>
</reference>
<evidence type="ECO:0000313" key="2">
    <source>
        <dbReference type="EMBL" id="KAL2818752.1"/>
    </source>
</evidence>
<comment type="caution">
    <text evidence="2">The sequence shown here is derived from an EMBL/GenBank/DDBJ whole genome shotgun (WGS) entry which is preliminary data.</text>
</comment>
<evidence type="ECO:0000313" key="3">
    <source>
        <dbReference type="Proteomes" id="UP001610335"/>
    </source>
</evidence>
<accession>A0ABR4HTD3</accession>
<organism evidence="2 3">
    <name type="scientific">Aspergillus cavernicola</name>
    <dbReference type="NCBI Taxonomy" id="176166"/>
    <lineage>
        <taxon>Eukaryota</taxon>
        <taxon>Fungi</taxon>
        <taxon>Dikarya</taxon>
        <taxon>Ascomycota</taxon>
        <taxon>Pezizomycotina</taxon>
        <taxon>Eurotiomycetes</taxon>
        <taxon>Eurotiomycetidae</taxon>
        <taxon>Eurotiales</taxon>
        <taxon>Aspergillaceae</taxon>
        <taxon>Aspergillus</taxon>
        <taxon>Aspergillus subgen. Nidulantes</taxon>
    </lineage>
</organism>
<protein>
    <submittedName>
        <fullName evidence="2">Uncharacterized protein</fullName>
    </submittedName>
</protein>
<dbReference type="EMBL" id="JBFXLS010000082">
    <property type="protein sequence ID" value="KAL2818752.1"/>
    <property type="molecule type" value="Genomic_DNA"/>
</dbReference>
<evidence type="ECO:0000256" key="1">
    <source>
        <dbReference type="SAM" id="MobiDB-lite"/>
    </source>
</evidence>
<keyword evidence="3" id="KW-1185">Reference proteome</keyword>
<feature type="compositionally biased region" description="Polar residues" evidence="1">
    <location>
        <begin position="7"/>
        <end position="30"/>
    </location>
</feature>
<feature type="compositionally biased region" description="Pro residues" evidence="1">
    <location>
        <begin position="96"/>
        <end position="107"/>
    </location>
</feature>
<feature type="region of interest" description="Disordered" evidence="1">
    <location>
        <begin position="1"/>
        <end position="107"/>
    </location>
</feature>
<proteinExistence type="predicted"/>